<organism evidence="1 2">
    <name type="scientific">Streptomyces colonosanans</name>
    <dbReference type="NCBI Taxonomy" id="1428652"/>
    <lineage>
        <taxon>Bacteria</taxon>
        <taxon>Bacillati</taxon>
        <taxon>Actinomycetota</taxon>
        <taxon>Actinomycetes</taxon>
        <taxon>Kitasatosporales</taxon>
        <taxon>Streptomycetaceae</taxon>
        <taxon>Streptomyces</taxon>
    </lineage>
</organism>
<proteinExistence type="predicted"/>
<comment type="caution">
    <text evidence="1">The sequence shown here is derived from an EMBL/GenBank/DDBJ whole genome shotgun (WGS) entry which is preliminary data.</text>
</comment>
<sequence>MDLVWISSEQVADLRELTGSRCVPADVALRARIVLWSAEGQRRIAELAGVTPVTVDRCTARYAERGRPDWMLPLTFDATEKRWWSVTLFVLIERHRQCFERIQVSIHNPRLVMWHVRVECSGVLSGLAVSPCGLRFEP</sequence>
<dbReference type="AlphaFoldDB" id="A0A1S2PCD3"/>
<evidence type="ECO:0000313" key="2">
    <source>
        <dbReference type="Proteomes" id="UP000179935"/>
    </source>
</evidence>
<keyword evidence="2" id="KW-1185">Reference proteome</keyword>
<protein>
    <submittedName>
        <fullName evidence="1">Uncharacterized protein</fullName>
    </submittedName>
</protein>
<reference evidence="1 2" key="1">
    <citation type="submission" date="2016-10" db="EMBL/GenBank/DDBJ databases">
        <title>Genome sequence of Streptomyces sp. MUSC 93.</title>
        <authorList>
            <person name="Lee L.-H."/>
            <person name="Ser H.-L."/>
            <person name="Law J.W.-F."/>
        </authorList>
    </citation>
    <scope>NUCLEOTIDE SEQUENCE [LARGE SCALE GENOMIC DNA]</scope>
    <source>
        <strain evidence="1 2">MUSC 93</strain>
    </source>
</reference>
<evidence type="ECO:0000313" key="1">
    <source>
        <dbReference type="EMBL" id="OIJ91421.1"/>
    </source>
</evidence>
<gene>
    <name evidence="1" type="ORF">BIV24_15910</name>
</gene>
<name>A0A1S2PCD3_9ACTN</name>
<dbReference type="Proteomes" id="UP000179935">
    <property type="component" value="Unassembled WGS sequence"/>
</dbReference>
<accession>A0A1S2PCD3</accession>
<dbReference type="RefSeq" id="WP_071366966.1">
    <property type="nucleotide sequence ID" value="NZ_MLYP01000041.1"/>
</dbReference>
<dbReference type="EMBL" id="MLYP01000041">
    <property type="protein sequence ID" value="OIJ91421.1"/>
    <property type="molecule type" value="Genomic_DNA"/>
</dbReference>